<dbReference type="Gene3D" id="1.20.1200.10">
    <property type="entry name" value="Cobalamin adenosyltransferase-like"/>
    <property type="match status" value="1"/>
</dbReference>
<sequence length="274" mass="30615">MAEQAYITPKYLHDHLSLSEGGEVRLPAGYLLTPAARQLLSDKAITIKWIDSDGKVYVDSVESPEQRDRVHPLNTVDAGQQTVCSYCGSGVHDKSGLMTHLDGSQLVLKTHRQIVLRGQIDSLIAQVVVAQCDFSQHPDLLVVEGYLKDIRSYLGHMLKSEVTGEMLNSLTMGGLDENLIHQVSHNPMKHLGHDHIVPDTAQGMSIAKLNVLRCLSRETELLAIQTYIDTSNRLEREDIPNGLNRLSSAFYIIMIMLLVFYNGNRQIFQQVTAR</sequence>
<dbReference type="EMBL" id="CAKLPX010000001">
    <property type="protein sequence ID" value="CAH0990443.1"/>
    <property type="molecule type" value="Genomic_DNA"/>
</dbReference>
<protein>
    <recommendedName>
        <fullName evidence="5">Cobalamin adenosyltransferase-like domain-containing protein</fullName>
    </recommendedName>
</protein>
<evidence type="ECO:0000256" key="1">
    <source>
        <dbReference type="ARBA" id="ARBA00022679"/>
    </source>
</evidence>
<organism evidence="6 7">
    <name type="scientific">Sinobacterium norvegicum</name>
    <dbReference type="NCBI Taxonomy" id="1641715"/>
    <lineage>
        <taxon>Bacteria</taxon>
        <taxon>Pseudomonadati</taxon>
        <taxon>Pseudomonadota</taxon>
        <taxon>Gammaproteobacteria</taxon>
        <taxon>Cellvibrionales</taxon>
        <taxon>Spongiibacteraceae</taxon>
        <taxon>Sinobacterium</taxon>
    </lineage>
</organism>
<evidence type="ECO:0000313" key="6">
    <source>
        <dbReference type="EMBL" id="CAH0990443.1"/>
    </source>
</evidence>
<dbReference type="SUPFAM" id="SSF89028">
    <property type="entry name" value="Cobalamin adenosyltransferase-like"/>
    <property type="match status" value="1"/>
</dbReference>
<dbReference type="RefSeq" id="WP_237443128.1">
    <property type="nucleotide sequence ID" value="NZ_CAKLPX010000001.1"/>
</dbReference>
<evidence type="ECO:0000256" key="4">
    <source>
        <dbReference type="SAM" id="Phobius"/>
    </source>
</evidence>
<evidence type="ECO:0000259" key="5">
    <source>
        <dbReference type="Pfam" id="PF01923"/>
    </source>
</evidence>
<dbReference type="PIRSF" id="PIRSF012294">
    <property type="entry name" value="ATR_EutT"/>
    <property type="match status" value="1"/>
</dbReference>
<evidence type="ECO:0000313" key="7">
    <source>
        <dbReference type="Proteomes" id="UP000838100"/>
    </source>
</evidence>
<keyword evidence="3" id="KW-0067">ATP-binding</keyword>
<keyword evidence="7" id="KW-1185">Reference proteome</keyword>
<feature type="transmembrane region" description="Helical" evidence="4">
    <location>
        <begin position="242"/>
        <end position="261"/>
    </location>
</feature>
<comment type="caution">
    <text evidence="6">The sequence shown here is derived from an EMBL/GenBank/DDBJ whole genome shotgun (WGS) entry which is preliminary data.</text>
</comment>
<dbReference type="InterPro" id="IPR009194">
    <property type="entry name" value="AdoTrfase_EutT"/>
</dbReference>
<keyword evidence="1" id="KW-0808">Transferase</keyword>
<name>A0ABN8EFM2_9GAMM</name>
<feature type="domain" description="Cobalamin adenosyltransferase-like" evidence="5">
    <location>
        <begin position="98"/>
        <end position="256"/>
    </location>
</feature>
<keyword evidence="4" id="KW-1133">Transmembrane helix</keyword>
<evidence type="ECO:0000256" key="3">
    <source>
        <dbReference type="ARBA" id="ARBA00022840"/>
    </source>
</evidence>
<accession>A0ABN8EFM2</accession>
<dbReference type="NCBIfam" id="NF011595">
    <property type="entry name" value="PRK15020.1"/>
    <property type="match status" value="1"/>
</dbReference>
<dbReference type="Proteomes" id="UP000838100">
    <property type="component" value="Unassembled WGS sequence"/>
</dbReference>
<keyword evidence="4" id="KW-0472">Membrane</keyword>
<keyword evidence="2" id="KW-0547">Nucleotide-binding</keyword>
<reference evidence="6" key="1">
    <citation type="submission" date="2021-12" db="EMBL/GenBank/DDBJ databases">
        <authorList>
            <person name="Rodrigo-Torres L."/>
            <person name="Arahal R. D."/>
            <person name="Lucena T."/>
        </authorList>
    </citation>
    <scope>NUCLEOTIDE SEQUENCE</scope>
    <source>
        <strain evidence="6">CECT 8267</strain>
    </source>
</reference>
<evidence type="ECO:0000256" key="2">
    <source>
        <dbReference type="ARBA" id="ARBA00022741"/>
    </source>
</evidence>
<dbReference type="Pfam" id="PF01923">
    <property type="entry name" value="Cob_adeno_trans"/>
    <property type="match status" value="1"/>
</dbReference>
<gene>
    <name evidence="6" type="ORF">SIN8267_00535</name>
</gene>
<keyword evidence="4" id="KW-0812">Transmembrane</keyword>
<dbReference type="InterPro" id="IPR036451">
    <property type="entry name" value="CblAdoTrfase-like_sf"/>
</dbReference>
<proteinExistence type="predicted"/>
<dbReference type="InterPro" id="IPR016030">
    <property type="entry name" value="CblAdoTrfase-like"/>
</dbReference>